<keyword evidence="4 6" id="KW-1133">Transmembrane helix</keyword>
<dbReference type="EMBL" id="MLJW01001042">
    <property type="protein sequence ID" value="OIQ80576.1"/>
    <property type="molecule type" value="Genomic_DNA"/>
</dbReference>
<evidence type="ECO:0000256" key="1">
    <source>
        <dbReference type="ARBA" id="ARBA00004651"/>
    </source>
</evidence>
<feature type="domain" description="Cardiolipin synthase N-terminal" evidence="7">
    <location>
        <begin position="20"/>
        <end position="65"/>
    </location>
</feature>
<evidence type="ECO:0000259" key="7">
    <source>
        <dbReference type="Pfam" id="PF13396"/>
    </source>
</evidence>
<evidence type="ECO:0000256" key="3">
    <source>
        <dbReference type="ARBA" id="ARBA00022692"/>
    </source>
</evidence>
<evidence type="ECO:0000256" key="6">
    <source>
        <dbReference type="SAM" id="Phobius"/>
    </source>
</evidence>
<name>A0A1J5QB11_9ZZZZ</name>
<comment type="subcellular location">
    <subcellularLocation>
        <location evidence="1">Cell membrane</location>
        <topology evidence="1">Multi-pass membrane protein</topology>
    </subcellularLocation>
</comment>
<feature type="transmembrane region" description="Helical" evidence="6">
    <location>
        <begin position="44"/>
        <end position="63"/>
    </location>
</feature>
<accession>A0A1J5QB11</accession>
<feature type="transmembrane region" description="Helical" evidence="6">
    <location>
        <begin position="7"/>
        <end position="24"/>
    </location>
</feature>
<dbReference type="AlphaFoldDB" id="A0A1J5QB11"/>
<keyword evidence="2" id="KW-1003">Cell membrane</keyword>
<gene>
    <name evidence="8" type="ORF">GALL_376670</name>
</gene>
<sequence length="73" mass="8295">MTSSETSALAGVVVVLPLVALWAYCLVDFTRTDEQQMRTFTKPMWMVLLVFFNVVGGVMWLQLGRPQRPARHP</sequence>
<proteinExistence type="predicted"/>
<dbReference type="GO" id="GO:0005886">
    <property type="term" value="C:plasma membrane"/>
    <property type="evidence" value="ECO:0007669"/>
    <property type="project" value="UniProtKB-SubCell"/>
</dbReference>
<protein>
    <recommendedName>
        <fullName evidence="7">Cardiolipin synthase N-terminal domain-containing protein</fullName>
    </recommendedName>
</protein>
<evidence type="ECO:0000313" key="8">
    <source>
        <dbReference type="EMBL" id="OIQ80576.1"/>
    </source>
</evidence>
<evidence type="ECO:0000256" key="4">
    <source>
        <dbReference type="ARBA" id="ARBA00022989"/>
    </source>
</evidence>
<keyword evidence="3 6" id="KW-0812">Transmembrane</keyword>
<dbReference type="Pfam" id="PF13396">
    <property type="entry name" value="PLDc_N"/>
    <property type="match status" value="1"/>
</dbReference>
<keyword evidence="5 6" id="KW-0472">Membrane</keyword>
<evidence type="ECO:0000256" key="2">
    <source>
        <dbReference type="ARBA" id="ARBA00022475"/>
    </source>
</evidence>
<evidence type="ECO:0000256" key="5">
    <source>
        <dbReference type="ARBA" id="ARBA00023136"/>
    </source>
</evidence>
<reference evidence="8" key="1">
    <citation type="submission" date="2016-10" db="EMBL/GenBank/DDBJ databases">
        <title>Sequence of Gallionella enrichment culture.</title>
        <authorList>
            <person name="Poehlein A."/>
            <person name="Muehling M."/>
            <person name="Daniel R."/>
        </authorList>
    </citation>
    <scope>NUCLEOTIDE SEQUENCE</scope>
</reference>
<organism evidence="8">
    <name type="scientific">mine drainage metagenome</name>
    <dbReference type="NCBI Taxonomy" id="410659"/>
    <lineage>
        <taxon>unclassified sequences</taxon>
        <taxon>metagenomes</taxon>
        <taxon>ecological metagenomes</taxon>
    </lineage>
</organism>
<comment type="caution">
    <text evidence="8">The sequence shown here is derived from an EMBL/GenBank/DDBJ whole genome shotgun (WGS) entry which is preliminary data.</text>
</comment>
<dbReference type="InterPro" id="IPR027379">
    <property type="entry name" value="CLS_N"/>
</dbReference>